<dbReference type="Proteomes" id="UP000618445">
    <property type="component" value="Unassembled WGS sequence"/>
</dbReference>
<sequence length="493" mass="55625">MAKKKLSVEAVKAQLLESINFVFTNNGARSERANEIRSYEINDNKITGVFVGVRQFKEELFEFEMTKQKDGWLIDYGYPDSEVAKNSSLHYFPENMKKQIHRYYRESNTALDECGVLVRPALLLTEGKITDSEGVTTTYTRELIDAIVETSNAYAQTEEIKLFNDHEYSQKSRIGSVTGKFTAREITDFDLPENSDRSSIGKYAVFNDGIEIRDEKAIEKYQSGLLKELSIGIILSGNTGTIYEVSAVPWGAVKEAHIYSGEPMPIDDDIHKYAFSFEAEMRKGSMPSEEQMMAMDKTWKGFYSFSNVLYELQNATDSELPKPRSKMTKKALDDLNGYLYSIHLPKPDPEEIPIVMMEKPMTEKTKTYSAADFEALQSQLAKLQKDNQDTLKFSALKDKASELVRNGKLSPAEYKTKFEGDQAFANYQAAIAGDPLESFLNYLDAHVTPDPRLAPSVYGATPLLNQEVPERPEAEQKAVKDRASAIPVTKVSY</sequence>
<comment type="caution">
    <text evidence="1">The sequence shown here is derived from an EMBL/GenBank/DDBJ whole genome shotgun (WGS) entry which is preliminary data.</text>
</comment>
<dbReference type="RefSeq" id="WP_190577561.1">
    <property type="nucleotide sequence ID" value="NZ_CAWPQU010000078.1"/>
</dbReference>
<organism evidence="1 2">
    <name type="scientific">Phormidium tenue FACHB-1050</name>
    <dbReference type="NCBI Taxonomy" id="2692857"/>
    <lineage>
        <taxon>Bacteria</taxon>
        <taxon>Bacillati</taxon>
        <taxon>Cyanobacteriota</taxon>
        <taxon>Cyanophyceae</taxon>
        <taxon>Oscillatoriophycideae</taxon>
        <taxon>Oscillatoriales</taxon>
        <taxon>Oscillatoriaceae</taxon>
        <taxon>Phormidium</taxon>
    </lineage>
</organism>
<accession>A0ABR8C8I5</accession>
<proteinExistence type="predicted"/>
<reference evidence="1 2" key="1">
    <citation type="journal article" date="2020" name="ISME J.">
        <title>Comparative genomics reveals insights into cyanobacterial evolution and habitat adaptation.</title>
        <authorList>
            <person name="Chen M.Y."/>
            <person name="Teng W.K."/>
            <person name="Zhao L."/>
            <person name="Hu C.X."/>
            <person name="Zhou Y.K."/>
            <person name="Han B.P."/>
            <person name="Song L.R."/>
            <person name="Shu W.S."/>
        </authorList>
    </citation>
    <scope>NUCLEOTIDE SEQUENCE [LARGE SCALE GENOMIC DNA]</scope>
    <source>
        <strain evidence="1 2">FACHB-1050</strain>
    </source>
</reference>
<evidence type="ECO:0000313" key="2">
    <source>
        <dbReference type="Proteomes" id="UP000618445"/>
    </source>
</evidence>
<evidence type="ECO:0000313" key="1">
    <source>
        <dbReference type="EMBL" id="MBD2316675.1"/>
    </source>
</evidence>
<keyword evidence="2" id="KW-1185">Reference proteome</keyword>
<name>A0ABR8C8I5_9CYAN</name>
<protein>
    <submittedName>
        <fullName evidence="1">Uncharacterized protein</fullName>
    </submittedName>
</protein>
<gene>
    <name evidence="1" type="ORF">H6G05_07425</name>
</gene>
<dbReference type="EMBL" id="JACJQY010000008">
    <property type="protein sequence ID" value="MBD2316675.1"/>
    <property type="molecule type" value="Genomic_DNA"/>
</dbReference>